<proteinExistence type="predicted"/>
<gene>
    <name evidence="2" type="ORF">GLAREA_10093</name>
</gene>
<keyword evidence="3" id="KW-1185">Reference proteome</keyword>
<sequence>MTQFTWKVEGIPQASSQPNEKPKGVTETLVENEETKLQALYEPIKNDKGEGKGQMEKDTIDQICQECSARTTQPIRETPGRGTGQEKKPELRAP</sequence>
<dbReference type="GeneID" id="19469140"/>
<organism evidence="2 3">
    <name type="scientific">Glarea lozoyensis (strain ATCC 20868 / MF5171)</name>
    <dbReference type="NCBI Taxonomy" id="1116229"/>
    <lineage>
        <taxon>Eukaryota</taxon>
        <taxon>Fungi</taxon>
        <taxon>Dikarya</taxon>
        <taxon>Ascomycota</taxon>
        <taxon>Pezizomycotina</taxon>
        <taxon>Leotiomycetes</taxon>
        <taxon>Helotiales</taxon>
        <taxon>Helotiaceae</taxon>
        <taxon>Glarea</taxon>
    </lineage>
</organism>
<feature type="compositionally biased region" description="Basic and acidic residues" evidence="1">
    <location>
        <begin position="84"/>
        <end position="94"/>
    </location>
</feature>
<dbReference type="EMBL" id="KE145356">
    <property type="protein sequence ID" value="EPE34399.1"/>
    <property type="molecule type" value="Genomic_DNA"/>
</dbReference>
<feature type="region of interest" description="Disordered" evidence="1">
    <location>
        <begin position="1"/>
        <end position="28"/>
    </location>
</feature>
<protein>
    <submittedName>
        <fullName evidence="2">Uncharacterized protein</fullName>
    </submittedName>
</protein>
<evidence type="ECO:0000313" key="3">
    <source>
        <dbReference type="Proteomes" id="UP000016922"/>
    </source>
</evidence>
<accession>S3DBB8</accession>
<dbReference type="AlphaFoldDB" id="S3DBB8"/>
<feature type="region of interest" description="Disordered" evidence="1">
    <location>
        <begin position="66"/>
        <end position="94"/>
    </location>
</feature>
<reference evidence="2 3" key="1">
    <citation type="journal article" date="2013" name="BMC Genomics">
        <title>Genomics-driven discovery of the pneumocandin biosynthetic gene cluster in the fungus Glarea lozoyensis.</title>
        <authorList>
            <person name="Chen L."/>
            <person name="Yue Q."/>
            <person name="Zhang X."/>
            <person name="Xiang M."/>
            <person name="Wang C."/>
            <person name="Li S."/>
            <person name="Che Y."/>
            <person name="Ortiz-Lopez F.J."/>
            <person name="Bills G.F."/>
            <person name="Liu X."/>
            <person name="An Z."/>
        </authorList>
    </citation>
    <scope>NUCLEOTIDE SEQUENCE [LARGE SCALE GENOMIC DNA]</scope>
    <source>
        <strain evidence="3">ATCC 20868 / MF5171</strain>
    </source>
</reference>
<dbReference type="RefSeq" id="XP_008078334.1">
    <property type="nucleotide sequence ID" value="XM_008080143.1"/>
</dbReference>
<dbReference type="KEGG" id="glz:GLAREA_10093"/>
<name>S3DBB8_GLAL2</name>
<dbReference type="Proteomes" id="UP000016922">
    <property type="component" value="Unassembled WGS sequence"/>
</dbReference>
<evidence type="ECO:0000256" key="1">
    <source>
        <dbReference type="SAM" id="MobiDB-lite"/>
    </source>
</evidence>
<evidence type="ECO:0000313" key="2">
    <source>
        <dbReference type="EMBL" id="EPE34399.1"/>
    </source>
</evidence>
<dbReference type="HOGENOM" id="CLU_2386345_0_0_1"/>